<dbReference type="Proteomes" id="UP000076234">
    <property type="component" value="Chromosome"/>
</dbReference>
<proteinExistence type="inferred from homology"/>
<evidence type="ECO:0000256" key="2">
    <source>
        <dbReference type="ARBA" id="ARBA00023002"/>
    </source>
</evidence>
<dbReference type="PANTHER" id="PTHR43391">
    <property type="entry name" value="RETINOL DEHYDROGENASE-RELATED"/>
    <property type="match status" value="1"/>
</dbReference>
<dbReference type="NCBIfam" id="NF006123">
    <property type="entry name" value="PRK08267.1"/>
    <property type="match status" value="1"/>
</dbReference>
<dbReference type="STRING" id="1219058.AOA14_11365"/>
<dbReference type="PRINTS" id="PR00081">
    <property type="entry name" value="GDHRDH"/>
</dbReference>
<organism evidence="5 6">
    <name type="scientific">Sphingopyxis terrae subsp. terrae NBRC 15098</name>
    <dbReference type="NCBI Taxonomy" id="1219058"/>
    <lineage>
        <taxon>Bacteria</taxon>
        <taxon>Pseudomonadati</taxon>
        <taxon>Pseudomonadota</taxon>
        <taxon>Alphaproteobacteria</taxon>
        <taxon>Sphingomonadales</taxon>
        <taxon>Sphingomonadaceae</taxon>
        <taxon>Sphingopyxis</taxon>
    </lineage>
</organism>
<dbReference type="EMBL" id="CP013342">
    <property type="protein sequence ID" value="AMU95204.1"/>
    <property type="molecule type" value="Genomic_DNA"/>
</dbReference>
<dbReference type="KEGG" id="ster:AOA14_11365"/>
<dbReference type="InterPro" id="IPR057326">
    <property type="entry name" value="KR_dom"/>
</dbReference>
<dbReference type="PRINTS" id="PR00080">
    <property type="entry name" value="SDRFAMILY"/>
</dbReference>
<accession>A0A142VZJ4</accession>
<dbReference type="AlphaFoldDB" id="A0A142VZJ4"/>
<dbReference type="SUPFAM" id="SSF51735">
    <property type="entry name" value="NAD(P)-binding Rossmann-fold domains"/>
    <property type="match status" value="1"/>
</dbReference>
<evidence type="ECO:0000259" key="4">
    <source>
        <dbReference type="SMART" id="SM00822"/>
    </source>
</evidence>
<dbReference type="PANTHER" id="PTHR43391:SF82">
    <property type="entry name" value="OXIDOREDUCTASE SADH-RELATED"/>
    <property type="match status" value="1"/>
</dbReference>
<keyword evidence="2" id="KW-0560">Oxidoreductase</keyword>
<evidence type="ECO:0000256" key="1">
    <source>
        <dbReference type="ARBA" id="ARBA00006484"/>
    </source>
</evidence>
<reference evidence="6" key="1">
    <citation type="submission" date="2015-11" db="EMBL/GenBank/DDBJ databases">
        <title>Complete genome sequence of a polyethylene glycol-degrading strain Sphingopyxis terrae strain 203-1 (NBRC 15098).</title>
        <authorList>
            <person name="Yoshiyuki O."/>
            <person name="Shouta N."/>
            <person name="Nagata Y."/>
            <person name="Numata M."/>
            <person name="Tsuchikane K."/>
            <person name="Hosoyama A."/>
            <person name="Yamazoe A."/>
            <person name="Tsuda M."/>
            <person name="Fujita N."/>
            <person name="Kawai F."/>
        </authorList>
    </citation>
    <scope>NUCLEOTIDE SEQUENCE [LARGE SCALE GENOMIC DNA]</scope>
    <source>
        <strain evidence="6">203-1</strain>
    </source>
</reference>
<comment type="similarity">
    <text evidence="1 3">Belongs to the short-chain dehydrogenases/reductases (SDR) family.</text>
</comment>
<protein>
    <submittedName>
        <fullName evidence="5">Short-chain dehydrogenase</fullName>
    </submittedName>
</protein>
<gene>
    <name evidence="5" type="ORF">AOA14_11365</name>
</gene>
<dbReference type="RefSeq" id="WP_062770108.1">
    <property type="nucleotide sequence ID" value="NZ_BCZQ01000035.1"/>
</dbReference>
<reference evidence="5 6" key="2">
    <citation type="journal article" date="2016" name="Genome Announc.">
        <title>Complete Genome Sequence of Sphingopyxis terrae Strain 203-1 (NBRC 111660), a Polyethylene Glycol Degrader.</title>
        <authorList>
            <person name="Ohtsubo Y."/>
            <person name="Nonoyama S."/>
            <person name="Nagata Y."/>
            <person name="Numata M."/>
            <person name="Tsuchikane K."/>
            <person name="Hosoyama A."/>
            <person name="Yamazoe A."/>
            <person name="Tsuda M."/>
            <person name="Fujita N."/>
            <person name="Kawai F."/>
        </authorList>
    </citation>
    <scope>NUCLEOTIDE SEQUENCE [LARGE SCALE GENOMIC DNA]</scope>
    <source>
        <strain evidence="5 6">203-1</strain>
    </source>
</reference>
<dbReference type="Pfam" id="PF00106">
    <property type="entry name" value="adh_short"/>
    <property type="match status" value="1"/>
</dbReference>
<evidence type="ECO:0000313" key="6">
    <source>
        <dbReference type="Proteomes" id="UP000076234"/>
    </source>
</evidence>
<dbReference type="InterPro" id="IPR036291">
    <property type="entry name" value="NAD(P)-bd_dom_sf"/>
</dbReference>
<sequence length="268" mass="28080">MARKAIFITGGGSGIGRATAQYFAAQGWFVGIADVNKQGIDETAALLPDGASSRHVMDVRDRDQWKAALAEFAAASGGRLDVLFNNAGIGSGGQFLDMPPEEADRLIAINFGGVVNGIYMAMPLLRATPGSAILNTGSASGFYGVAGLAVYSATKFAVRGLTEGLEIEFAKYGIKVRSLMPGFIDTPLLDQVSADSNEPARDRLSASGFEISPVQDVAKAAWDAVHGDRVHVPVGKMARRLGRLARFFPGLIAKQSKKIDGLGGAAAH</sequence>
<dbReference type="Gene3D" id="3.40.50.720">
    <property type="entry name" value="NAD(P)-binding Rossmann-like Domain"/>
    <property type="match status" value="1"/>
</dbReference>
<feature type="domain" description="Ketoreductase" evidence="4">
    <location>
        <begin position="4"/>
        <end position="168"/>
    </location>
</feature>
<dbReference type="SMART" id="SM00822">
    <property type="entry name" value="PKS_KR"/>
    <property type="match status" value="1"/>
</dbReference>
<dbReference type="GO" id="GO:0016491">
    <property type="term" value="F:oxidoreductase activity"/>
    <property type="evidence" value="ECO:0007669"/>
    <property type="project" value="UniProtKB-KW"/>
</dbReference>
<evidence type="ECO:0000313" key="5">
    <source>
        <dbReference type="EMBL" id="AMU95204.1"/>
    </source>
</evidence>
<evidence type="ECO:0000256" key="3">
    <source>
        <dbReference type="RuleBase" id="RU000363"/>
    </source>
</evidence>
<name>A0A142VZJ4_9SPHN</name>
<dbReference type="InterPro" id="IPR002347">
    <property type="entry name" value="SDR_fam"/>
</dbReference>